<comment type="cofactor">
    <cofactor evidence="2">
        <name>Mg(2+)</name>
        <dbReference type="ChEBI" id="CHEBI:18420"/>
    </cofactor>
</comment>
<feature type="binding site" evidence="1">
    <location>
        <position position="57"/>
    </location>
    <ligand>
        <name>substrate</name>
    </ligand>
</feature>
<comment type="similarity">
    <text evidence="2">Belongs to the 5-formyltetrahydrofolate cyclo-ligase family.</text>
</comment>
<feature type="binding site" evidence="1">
    <location>
        <begin position="5"/>
        <end position="9"/>
    </location>
    <ligand>
        <name>ATP</name>
        <dbReference type="ChEBI" id="CHEBI:30616"/>
    </ligand>
</feature>
<dbReference type="GO" id="GO:0035999">
    <property type="term" value="P:tetrahydrofolate interconversion"/>
    <property type="evidence" value="ECO:0007669"/>
    <property type="project" value="TreeGrafter"/>
</dbReference>
<evidence type="ECO:0000313" key="3">
    <source>
        <dbReference type="EMBL" id="TDE06606.1"/>
    </source>
</evidence>
<keyword evidence="2" id="KW-0479">Metal-binding</keyword>
<protein>
    <recommendedName>
        <fullName evidence="2">5-formyltetrahydrofolate cyclo-ligase</fullName>
        <ecNumber evidence="2">6.3.3.2</ecNumber>
    </recommendedName>
</protein>
<comment type="catalytic activity">
    <reaction evidence="2">
        <text>(6S)-5-formyl-5,6,7,8-tetrahydrofolate + ATP = (6R)-5,10-methenyltetrahydrofolate + ADP + phosphate</text>
        <dbReference type="Rhea" id="RHEA:10488"/>
        <dbReference type="ChEBI" id="CHEBI:30616"/>
        <dbReference type="ChEBI" id="CHEBI:43474"/>
        <dbReference type="ChEBI" id="CHEBI:57455"/>
        <dbReference type="ChEBI" id="CHEBI:57457"/>
        <dbReference type="ChEBI" id="CHEBI:456216"/>
        <dbReference type="EC" id="6.3.3.2"/>
    </reaction>
</comment>
<dbReference type="PIRSF" id="PIRSF006806">
    <property type="entry name" value="FTHF_cligase"/>
    <property type="match status" value="1"/>
</dbReference>
<dbReference type="PANTHER" id="PTHR23407">
    <property type="entry name" value="ATPASE INHIBITOR/5-FORMYLTETRAHYDROFOLATE CYCLO-LIGASE"/>
    <property type="match status" value="1"/>
</dbReference>
<dbReference type="Pfam" id="PF01812">
    <property type="entry name" value="5-FTHF_cyc-lig"/>
    <property type="match status" value="1"/>
</dbReference>
<dbReference type="GO" id="GO:0005524">
    <property type="term" value="F:ATP binding"/>
    <property type="evidence" value="ECO:0007669"/>
    <property type="project" value="UniProtKB-KW"/>
</dbReference>
<dbReference type="RefSeq" id="WP_132109057.1">
    <property type="nucleotide sequence ID" value="NZ_SMFO01000001.1"/>
</dbReference>
<dbReference type="EC" id="6.3.3.2" evidence="2"/>
<feature type="binding site" evidence="1">
    <location>
        <position position="52"/>
    </location>
    <ligand>
        <name>substrate</name>
    </ligand>
</feature>
<evidence type="ECO:0000256" key="2">
    <source>
        <dbReference type="RuleBase" id="RU361279"/>
    </source>
</evidence>
<dbReference type="SUPFAM" id="SSF100950">
    <property type="entry name" value="NagB/RpiA/CoA transferase-like"/>
    <property type="match status" value="1"/>
</dbReference>
<dbReference type="NCBIfam" id="TIGR02727">
    <property type="entry name" value="MTHFS_bact"/>
    <property type="match status" value="1"/>
</dbReference>
<dbReference type="InterPro" id="IPR037171">
    <property type="entry name" value="NagB/RpiA_transferase-like"/>
</dbReference>
<dbReference type="EMBL" id="SMFO01000001">
    <property type="protein sequence ID" value="TDE06606.1"/>
    <property type="molecule type" value="Genomic_DNA"/>
</dbReference>
<keyword evidence="3" id="KW-0436">Ligase</keyword>
<evidence type="ECO:0000313" key="4">
    <source>
        <dbReference type="Proteomes" id="UP000294597"/>
    </source>
</evidence>
<dbReference type="InterPro" id="IPR002698">
    <property type="entry name" value="FTHF_cligase"/>
</dbReference>
<name>A0A4R5D0Q5_9FLAO</name>
<dbReference type="PANTHER" id="PTHR23407:SF11">
    <property type="entry name" value="CHROMOSOME UNDETERMINED SCAFFOLD_24, WHOLE GENOME SHOTGUN SEQUENCE"/>
    <property type="match status" value="1"/>
</dbReference>
<evidence type="ECO:0000256" key="1">
    <source>
        <dbReference type="PIRSR" id="PIRSR006806-1"/>
    </source>
</evidence>
<comment type="caution">
    <text evidence="3">The sequence shown here is derived from an EMBL/GenBank/DDBJ whole genome shotgun (WGS) entry which is preliminary data.</text>
</comment>
<dbReference type="GO" id="GO:0030272">
    <property type="term" value="F:5-formyltetrahydrofolate cyclo-ligase activity"/>
    <property type="evidence" value="ECO:0007669"/>
    <property type="project" value="UniProtKB-EC"/>
</dbReference>
<gene>
    <name evidence="3" type="ORF">E0F98_03055</name>
</gene>
<keyword evidence="1 2" id="KW-0547">Nucleotide-binding</keyword>
<dbReference type="GO" id="GO:0046872">
    <property type="term" value="F:metal ion binding"/>
    <property type="evidence" value="ECO:0007669"/>
    <property type="project" value="UniProtKB-KW"/>
</dbReference>
<dbReference type="Gene3D" id="3.40.50.10420">
    <property type="entry name" value="NagB/RpiA/CoA transferase-like"/>
    <property type="match status" value="1"/>
</dbReference>
<dbReference type="AlphaFoldDB" id="A0A4R5D0Q5"/>
<feature type="binding site" evidence="1">
    <location>
        <begin position="134"/>
        <end position="142"/>
    </location>
    <ligand>
        <name>ATP</name>
        <dbReference type="ChEBI" id="CHEBI:30616"/>
    </ligand>
</feature>
<organism evidence="3 4">
    <name type="scientific">Flavobacterium hiemivividum</name>
    <dbReference type="NCBI Taxonomy" id="2541734"/>
    <lineage>
        <taxon>Bacteria</taxon>
        <taxon>Pseudomonadati</taxon>
        <taxon>Bacteroidota</taxon>
        <taxon>Flavobacteriia</taxon>
        <taxon>Flavobacteriales</taxon>
        <taxon>Flavobacteriaceae</taxon>
        <taxon>Flavobacterium</taxon>
    </lineage>
</organism>
<reference evidence="3 4" key="1">
    <citation type="submission" date="2019-03" db="EMBL/GenBank/DDBJ databases">
        <title>Flavobacterium TSA-D2 sp. nov., isolated from arctic soil.</title>
        <authorList>
            <person name="Chaudhary D.K."/>
        </authorList>
    </citation>
    <scope>NUCLEOTIDE SEQUENCE [LARGE SCALE GENOMIC DNA]</scope>
    <source>
        <strain evidence="3 4">TSA-D2</strain>
    </source>
</reference>
<proteinExistence type="inferred from homology"/>
<accession>A0A4R5D0Q5</accession>
<sequence length="190" mass="22322">MENNKKVLRKKYKNLRQKLSITEIEELSLTVANKLLTLPIWQKTYFHIFLPITEHKEVDTEFILHMLSGKDKEIIISKSDFETRKMMHYLLTDNTKIKKNEYNIPEPVDGIEVPSNKIEVVFVPLLAFDKKGHRVGYGKGFYDKFLSECKPETIKIGLSFFDAEELIDDVHEGDMKLDYCITPKNNYKFK</sequence>
<dbReference type="GO" id="GO:0009396">
    <property type="term" value="P:folic acid-containing compound biosynthetic process"/>
    <property type="evidence" value="ECO:0007669"/>
    <property type="project" value="TreeGrafter"/>
</dbReference>
<keyword evidence="4" id="KW-1185">Reference proteome</keyword>
<dbReference type="InterPro" id="IPR024185">
    <property type="entry name" value="FTHF_cligase-like_sf"/>
</dbReference>
<keyword evidence="1 2" id="KW-0067">ATP-binding</keyword>
<keyword evidence="2" id="KW-0460">Magnesium</keyword>
<dbReference type="Proteomes" id="UP000294597">
    <property type="component" value="Unassembled WGS sequence"/>
</dbReference>